<evidence type="ECO:0000256" key="1">
    <source>
        <dbReference type="ARBA" id="ARBA00022630"/>
    </source>
</evidence>
<dbReference type="AlphaFoldDB" id="X1VDN5"/>
<reference evidence="4" key="1">
    <citation type="journal article" date="2014" name="Front. Microbiol.">
        <title>High frequency of phylogenetically diverse reductive dehalogenase-homologous genes in deep subseafloor sedimentary metagenomes.</title>
        <authorList>
            <person name="Kawai M."/>
            <person name="Futagami T."/>
            <person name="Toyoda A."/>
            <person name="Takaki Y."/>
            <person name="Nishi S."/>
            <person name="Hori S."/>
            <person name="Arai W."/>
            <person name="Tsubouchi T."/>
            <person name="Morono Y."/>
            <person name="Uchiyama I."/>
            <person name="Ito T."/>
            <person name="Fujiyama A."/>
            <person name="Inagaki F."/>
            <person name="Takami H."/>
        </authorList>
    </citation>
    <scope>NUCLEOTIDE SEQUENCE</scope>
    <source>
        <strain evidence="4">Expedition CK06-06</strain>
    </source>
</reference>
<evidence type="ECO:0000259" key="3">
    <source>
        <dbReference type="Pfam" id="PF00724"/>
    </source>
</evidence>
<comment type="caution">
    <text evidence="4">The sequence shown here is derived from an EMBL/GenBank/DDBJ whole genome shotgun (WGS) entry which is preliminary data.</text>
</comment>
<organism evidence="4">
    <name type="scientific">marine sediment metagenome</name>
    <dbReference type="NCBI Taxonomy" id="412755"/>
    <lineage>
        <taxon>unclassified sequences</taxon>
        <taxon>metagenomes</taxon>
        <taxon>ecological metagenomes</taxon>
    </lineage>
</organism>
<dbReference type="InterPro" id="IPR013785">
    <property type="entry name" value="Aldolase_TIM"/>
</dbReference>
<dbReference type="GO" id="GO:0010181">
    <property type="term" value="F:FMN binding"/>
    <property type="evidence" value="ECO:0007669"/>
    <property type="project" value="InterPro"/>
</dbReference>
<feature type="non-terminal residue" evidence="4">
    <location>
        <position position="223"/>
    </location>
</feature>
<dbReference type="GO" id="GO:0016491">
    <property type="term" value="F:oxidoreductase activity"/>
    <property type="evidence" value="ECO:0007669"/>
    <property type="project" value="UniProtKB-KW"/>
</dbReference>
<accession>X1VDN5</accession>
<dbReference type="PANTHER" id="PTHR43656:SF2">
    <property type="entry name" value="BINDING OXIDOREDUCTASE, PUTATIVE (AFU_ORTHOLOGUE AFUA_2G08260)-RELATED"/>
    <property type="match status" value="1"/>
</dbReference>
<dbReference type="Pfam" id="PF00724">
    <property type="entry name" value="Oxidored_FMN"/>
    <property type="match status" value="1"/>
</dbReference>
<name>X1VDN5_9ZZZZ</name>
<proteinExistence type="predicted"/>
<protein>
    <recommendedName>
        <fullName evidence="3">NADH:flavin oxidoreductase/NADH oxidase N-terminal domain-containing protein</fullName>
    </recommendedName>
</protein>
<evidence type="ECO:0000256" key="2">
    <source>
        <dbReference type="ARBA" id="ARBA00023002"/>
    </source>
</evidence>
<dbReference type="InterPro" id="IPR001155">
    <property type="entry name" value="OxRdtase_FMN_N"/>
</dbReference>
<dbReference type="InterPro" id="IPR051799">
    <property type="entry name" value="NADH_flavin_oxidoreductase"/>
</dbReference>
<keyword evidence="2" id="KW-0560">Oxidoreductase</keyword>
<keyword evidence="1" id="KW-0285">Flavoprotein</keyword>
<dbReference type="PANTHER" id="PTHR43656">
    <property type="entry name" value="BINDING OXIDOREDUCTASE, PUTATIVE (AFU_ORTHOLOGUE AFUA_2G08260)-RELATED"/>
    <property type="match status" value="1"/>
</dbReference>
<feature type="domain" description="NADH:flavin oxidoreductase/NADH oxidase N-terminal" evidence="3">
    <location>
        <begin position="6"/>
        <end position="222"/>
    </location>
</feature>
<gene>
    <name evidence="4" type="ORF">S12H4_47631</name>
</gene>
<dbReference type="EMBL" id="BARW01029680">
    <property type="protein sequence ID" value="GAJ12096.1"/>
    <property type="molecule type" value="Genomic_DNA"/>
</dbReference>
<dbReference type="SUPFAM" id="SSF51395">
    <property type="entry name" value="FMN-linked oxidoreductases"/>
    <property type="match status" value="1"/>
</dbReference>
<sequence length="223" mass="25126">MSKLAKLFEPINLSSLELPNRIVWPAITTLYDTHYDMKGEERSTYFYAERAKGGAGLLIIGALQAIYPGRREHRIAINSDKYLPQLRRWVKAIHDNGGRAAAQLAVWNYWARDGEGTPAEDVSPSGVVTLHGDFPQEFSHTIFALKTRPLMVEEIHMIEQEIGDAAVRVAEAGFDAIELPAVAGNLLNRFIIPYTNRRTDEYGGSLENRMRMLTETIANIKRK</sequence>
<dbReference type="Gene3D" id="3.20.20.70">
    <property type="entry name" value="Aldolase class I"/>
    <property type="match status" value="1"/>
</dbReference>
<evidence type="ECO:0000313" key="4">
    <source>
        <dbReference type="EMBL" id="GAJ12096.1"/>
    </source>
</evidence>